<keyword evidence="2" id="KW-1185">Reference proteome</keyword>
<sequence length="74" mass="8626">MHMIQTINENRCTVGRPPFVAHICRMHIVLLLALAVTLSLAYDPVFVDELEDLVLNKQDEQELDKLDDDKYMKR</sequence>
<dbReference type="EMBL" id="KN598798">
    <property type="protein sequence ID" value="KHJ80806.1"/>
    <property type="molecule type" value="Genomic_DNA"/>
</dbReference>
<evidence type="ECO:0000313" key="1">
    <source>
        <dbReference type="EMBL" id="KHJ80806.1"/>
    </source>
</evidence>
<name>A0A0B1SA80_OESDE</name>
<proteinExistence type="predicted"/>
<protein>
    <submittedName>
        <fullName evidence="1">Uncharacterized protein</fullName>
    </submittedName>
</protein>
<dbReference type="AlphaFoldDB" id="A0A0B1SA80"/>
<organism evidence="1 2">
    <name type="scientific">Oesophagostomum dentatum</name>
    <name type="common">Nodular worm</name>
    <dbReference type="NCBI Taxonomy" id="61180"/>
    <lineage>
        <taxon>Eukaryota</taxon>
        <taxon>Metazoa</taxon>
        <taxon>Ecdysozoa</taxon>
        <taxon>Nematoda</taxon>
        <taxon>Chromadorea</taxon>
        <taxon>Rhabditida</taxon>
        <taxon>Rhabditina</taxon>
        <taxon>Rhabditomorpha</taxon>
        <taxon>Strongyloidea</taxon>
        <taxon>Strongylidae</taxon>
        <taxon>Oesophagostomum</taxon>
    </lineage>
</organism>
<reference evidence="1 2" key="1">
    <citation type="submission" date="2014-03" db="EMBL/GenBank/DDBJ databases">
        <title>Draft genome of the hookworm Oesophagostomum dentatum.</title>
        <authorList>
            <person name="Mitreva M."/>
        </authorList>
    </citation>
    <scope>NUCLEOTIDE SEQUENCE [LARGE SCALE GENOMIC DNA]</scope>
    <source>
        <strain evidence="1 2">OD-Hann</strain>
    </source>
</reference>
<accession>A0A0B1SA80</accession>
<dbReference type="Proteomes" id="UP000053660">
    <property type="component" value="Unassembled WGS sequence"/>
</dbReference>
<gene>
    <name evidence="1" type="ORF">OESDEN_19514</name>
</gene>
<evidence type="ECO:0000313" key="2">
    <source>
        <dbReference type="Proteomes" id="UP000053660"/>
    </source>
</evidence>